<accession>C0CKA7</accession>
<dbReference type="InterPro" id="IPR018484">
    <property type="entry name" value="FGGY_N"/>
</dbReference>
<dbReference type="Gene3D" id="3.30.420.40">
    <property type="match status" value="2"/>
</dbReference>
<dbReference type="InterPro" id="IPR043129">
    <property type="entry name" value="ATPase_NBD"/>
</dbReference>
<feature type="domain" description="Carbohydrate kinase FGGY N-terminal" evidence="4">
    <location>
        <begin position="6"/>
        <end position="248"/>
    </location>
</feature>
<protein>
    <recommendedName>
        <fullName evidence="8">Xylulokinase</fullName>
    </recommendedName>
</protein>
<dbReference type="PANTHER" id="PTHR43095:SF5">
    <property type="entry name" value="XYLULOSE KINASE"/>
    <property type="match status" value="1"/>
</dbReference>
<sequence length="507" mass="56160">MMDALMGIDVGTSSCKLTVFRKDGTVILTDTRKYPVYYPQDGWVEQDPEEWWECICAAVSKMMADDKMKEVNIKGIGIDGQGWSMIPIDKEGRVLCRNPIWMDTRAADLCEEYKRKIGEEKIFEISGNSLEPSYTLPKILWLRRNRPEIFEKIDVVLQANSFVVFKLTGKRTQDISQGYGLQCFDMRKGTWNHELCSQFGVPERILPSIYNSDEIVGCVTEEAAKLTGLKAGTPVVAGGLDAACGALGAGVIAHGETQEQGGQAEGMSICLKEYIADPRLIMGYHVVPGHWLLQGGTVGGGGVVDWVKDTYCYEEKRNAQIRGTNTYYEMDELSKAIPAGADGVIFLPYMKGERSPIWNAAAKGVYYGIDFEKKRGHLIRASQEGVAYSLRHNLEIAEQAGAQVTELWGMGGCANSQVFMQIKADVTGKVIRVPRSDMATTLGAAILAGIGTGVYQDYEDARNATNKVQKVYSPNAAVKKVYDEGYAKYLRLYEQLECLMTREEVQA</sequence>
<dbReference type="GeneID" id="86820531"/>
<dbReference type="GO" id="GO:0016773">
    <property type="term" value="F:phosphotransferase activity, alcohol group as acceptor"/>
    <property type="evidence" value="ECO:0007669"/>
    <property type="project" value="InterPro"/>
</dbReference>
<dbReference type="GO" id="GO:0016301">
    <property type="term" value="F:kinase activity"/>
    <property type="evidence" value="ECO:0007669"/>
    <property type="project" value="UniProtKB-KW"/>
</dbReference>
<dbReference type="PATRIC" id="fig|476272.21.peg.2624"/>
<dbReference type="RefSeq" id="WP_005947263.1">
    <property type="nucleotide sequence ID" value="NZ_CP136423.1"/>
</dbReference>
<dbReference type="InterPro" id="IPR000577">
    <property type="entry name" value="Carb_kinase_FGGY"/>
</dbReference>
<name>C0CKA7_BLAHS</name>
<comment type="similarity">
    <text evidence="1">Belongs to the FGGY kinase family.</text>
</comment>
<evidence type="ECO:0000256" key="2">
    <source>
        <dbReference type="ARBA" id="ARBA00022679"/>
    </source>
</evidence>
<keyword evidence="2" id="KW-0808">Transferase</keyword>
<evidence type="ECO:0000256" key="1">
    <source>
        <dbReference type="ARBA" id="ARBA00009156"/>
    </source>
</evidence>
<evidence type="ECO:0000259" key="5">
    <source>
        <dbReference type="Pfam" id="PF02782"/>
    </source>
</evidence>
<dbReference type="AlphaFoldDB" id="C0CKA7"/>
<dbReference type="PROSITE" id="PS00933">
    <property type="entry name" value="FGGY_KINASES_1"/>
    <property type="match status" value="1"/>
</dbReference>
<evidence type="ECO:0000256" key="3">
    <source>
        <dbReference type="ARBA" id="ARBA00022777"/>
    </source>
</evidence>
<dbReference type="GO" id="GO:0005975">
    <property type="term" value="P:carbohydrate metabolic process"/>
    <property type="evidence" value="ECO:0007669"/>
    <property type="project" value="InterPro"/>
</dbReference>
<evidence type="ECO:0008006" key="8">
    <source>
        <dbReference type="Google" id="ProtNLM"/>
    </source>
</evidence>
<dbReference type="CDD" id="cd07808">
    <property type="entry name" value="ASKHA_NBD_FGGY_EcXK-like"/>
    <property type="match status" value="1"/>
</dbReference>
<dbReference type="eggNOG" id="COG1070">
    <property type="taxonomic scope" value="Bacteria"/>
</dbReference>
<keyword evidence="7" id="KW-1185">Reference proteome</keyword>
<dbReference type="InterPro" id="IPR050406">
    <property type="entry name" value="FGGY_Carb_Kinase"/>
</dbReference>
<evidence type="ECO:0000313" key="7">
    <source>
        <dbReference type="Proteomes" id="UP000003100"/>
    </source>
</evidence>
<evidence type="ECO:0000313" key="6">
    <source>
        <dbReference type="EMBL" id="EEG49801.1"/>
    </source>
</evidence>
<reference evidence="6 7" key="2">
    <citation type="submission" date="2009-02" db="EMBL/GenBank/DDBJ databases">
        <title>Draft genome sequence of Blautia hydrogenotrophica DSM 10507 (Ruminococcus hydrogenotrophicus DSM 10507).</title>
        <authorList>
            <person name="Sudarsanam P."/>
            <person name="Ley R."/>
            <person name="Guruge J."/>
            <person name="Turnbaugh P.J."/>
            <person name="Mahowald M."/>
            <person name="Liep D."/>
            <person name="Gordon J."/>
        </authorList>
    </citation>
    <scope>NUCLEOTIDE SEQUENCE [LARGE SCALE GENOMIC DNA]</scope>
    <source>
        <strain evidence="7">DSM 10507 / JCM 14656 / S5a33</strain>
    </source>
</reference>
<reference evidence="6 7" key="1">
    <citation type="submission" date="2009-01" db="EMBL/GenBank/DDBJ databases">
        <authorList>
            <person name="Fulton L."/>
            <person name="Clifton S."/>
            <person name="Fulton B."/>
            <person name="Xu J."/>
            <person name="Minx P."/>
            <person name="Pepin K.H."/>
            <person name="Johnson M."/>
            <person name="Bhonagiri V."/>
            <person name="Nash W.E."/>
            <person name="Mardis E.R."/>
            <person name="Wilson R.K."/>
        </authorList>
    </citation>
    <scope>NUCLEOTIDE SEQUENCE [LARGE SCALE GENOMIC DNA]</scope>
    <source>
        <strain evidence="7">DSM 10507 / JCM 14656 / S5a33</strain>
    </source>
</reference>
<dbReference type="Pfam" id="PF00370">
    <property type="entry name" value="FGGY_N"/>
    <property type="match status" value="1"/>
</dbReference>
<dbReference type="SUPFAM" id="SSF53067">
    <property type="entry name" value="Actin-like ATPase domain"/>
    <property type="match status" value="2"/>
</dbReference>
<dbReference type="HOGENOM" id="CLU_009281_3_0_9"/>
<feature type="domain" description="Carbohydrate kinase FGGY C-terminal" evidence="5">
    <location>
        <begin position="284"/>
        <end position="450"/>
    </location>
</feature>
<dbReference type="Pfam" id="PF02782">
    <property type="entry name" value="FGGY_C"/>
    <property type="match status" value="1"/>
</dbReference>
<proteinExistence type="inferred from homology"/>
<dbReference type="Proteomes" id="UP000003100">
    <property type="component" value="Unassembled WGS sequence"/>
</dbReference>
<dbReference type="PIRSF" id="PIRSF000538">
    <property type="entry name" value="GlpK"/>
    <property type="match status" value="1"/>
</dbReference>
<organism evidence="6 7">
    <name type="scientific">Blautia hydrogenotrophica (strain DSM 10507 / JCM 14656 / S5a33)</name>
    <name type="common">Ruminococcus hydrogenotrophicus</name>
    <dbReference type="NCBI Taxonomy" id="476272"/>
    <lineage>
        <taxon>Bacteria</taxon>
        <taxon>Bacillati</taxon>
        <taxon>Bacillota</taxon>
        <taxon>Clostridia</taxon>
        <taxon>Lachnospirales</taxon>
        <taxon>Lachnospiraceae</taxon>
        <taxon>Blautia</taxon>
    </lineage>
</organism>
<dbReference type="PANTHER" id="PTHR43095">
    <property type="entry name" value="SUGAR KINASE"/>
    <property type="match status" value="1"/>
</dbReference>
<keyword evidence="3" id="KW-0418">Kinase</keyword>
<evidence type="ECO:0000259" key="4">
    <source>
        <dbReference type="Pfam" id="PF00370"/>
    </source>
</evidence>
<gene>
    <name evidence="6" type="ORF">RUMHYD_01277</name>
</gene>
<dbReference type="InterPro" id="IPR018485">
    <property type="entry name" value="FGGY_C"/>
</dbReference>
<dbReference type="EMBL" id="ACBZ01000062">
    <property type="protein sequence ID" value="EEG49801.1"/>
    <property type="molecule type" value="Genomic_DNA"/>
</dbReference>
<dbReference type="InterPro" id="IPR018483">
    <property type="entry name" value="Carb_kinase_FGGY_CS"/>
</dbReference>